<dbReference type="AlphaFoldDB" id="A0AA37Q7Z7"/>
<name>A0AA37Q7Z7_9BACT</name>
<keyword evidence="1" id="KW-0732">Signal</keyword>
<dbReference type="RefSeq" id="WP_284349122.1">
    <property type="nucleotide sequence ID" value="NZ_BRXS01000002.1"/>
</dbReference>
<feature type="signal peptide" evidence="1">
    <location>
        <begin position="1"/>
        <end position="26"/>
    </location>
</feature>
<protein>
    <recommendedName>
        <fullName evidence="4">Lipoprotein</fullName>
    </recommendedName>
</protein>
<proteinExistence type="predicted"/>
<dbReference type="Proteomes" id="UP001161325">
    <property type="component" value="Unassembled WGS sequence"/>
</dbReference>
<accession>A0AA37Q7Z7</accession>
<evidence type="ECO:0000256" key="1">
    <source>
        <dbReference type="SAM" id="SignalP"/>
    </source>
</evidence>
<evidence type="ECO:0008006" key="4">
    <source>
        <dbReference type="Google" id="ProtNLM"/>
    </source>
</evidence>
<sequence>MPAPRPALASLLTALLTALLVGHAAACGDPCTNTERARVRSPDGRREAVVFGRACGAKTGVSAQVALVAPGERAVGVGNVFAAERDVPVAVRWEGATTLVVRYRGAGEVGTRPQIDDVRLRYDSLDVP</sequence>
<evidence type="ECO:0000313" key="2">
    <source>
        <dbReference type="EMBL" id="GLC24676.1"/>
    </source>
</evidence>
<feature type="chain" id="PRO_5041299918" description="Lipoprotein" evidence="1">
    <location>
        <begin position="27"/>
        <end position="128"/>
    </location>
</feature>
<gene>
    <name evidence="2" type="ORF">rosag_11890</name>
</gene>
<keyword evidence="3" id="KW-1185">Reference proteome</keyword>
<organism evidence="2 3">
    <name type="scientific">Roseisolibacter agri</name>
    <dbReference type="NCBI Taxonomy" id="2014610"/>
    <lineage>
        <taxon>Bacteria</taxon>
        <taxon>Pseudomonadati</taxon>
        <taxon>Gemmatimonadota</taxon>
        <taxon>Gemmatimonadia</taxon>
        <taxon>Gemmatimonadales</taxon>
        <taxon>Gemmatimonadaceae</taxon>
        <taxon>Roseisolibacter</taxon>
    </lineage>
</organism>
<reference evidence="2" key="1">
    <citation type="submission" date="2022-08" db="EMBL/GenBank/DDBJ databases">
        <title>Draft genome sequencing of Roseisolibacter agri AW1220.</title>
        <authorList>
            <person name="Tobiishi Y."/>
            <person name="Tonouchi A."/>
        </authorList>
    </citation>
    <scope>NUCLEOTIDE SEQUENCE</scope>
    <source>
        <strain evidence="2">AW1220</strain>
    </source>
</reference>
<dbReference type="EMBL" id="BRXS01000002">
    <property type="protein sequence ID" value="GLC24676.1"/>
    <property type="molecule type" value="Genomic_DNA"/>
</dbReference>
<evidence type="ECO:0000313" key="3">
    <source>
        <dbReference type="Proteomes" id="UP001161325"/>
    </source>
</evidence>
<comment type="caution">
    <text evidence="2">The sequence shown here is derived from an EMBL/GenBank/DDBJ whole genome shotgun (WGS) entry which is preliminary data.</text>
</comment>